<dbReference type="Gene3D" id="3.40.720.10">
    <property type="entry name" value="Alkaline Phosphatase, subunit A"/>
    <property type="match status" value="1"/>
</dbReference>
<proteinExistence type="predicted"/>
<dbReference type="PANTHER" id="PTHR10151">
    <property type="entry name" value="ECTONUCLEOTIDE PYROPHOSPHATASE/PHOSPHODIESTERASE"/>
    <property type="match status" value="1"/>
</dbReference>
<dbReference type="InterPro" id="IPR017850">
    <property type="entry name" value="Alkaline_phosphatase_core_sf"/>
</dbReference>
<dbReference type="GO" id="GO:0016787">
    <property type="term" value="F:hydrolase activity"/>
    <property type="evidence" value="ECO:0007669"/>
    <property type="project" value="UniProtKB-ARBA"/>
</dbReference>
<gene>
    <name evidence="1" type="ORF">METZ01_LOCUS145275</name>
</gene>
<protein>
    <submittedName>
        <fullName evidence="1">Uncharacterized protein</fullName>
    </submittedName>
</protein>
<organism evidence="1">
    <name type="scientific">marine metagenome</name>
    <dbReference type="NCBI Taxonomy" id="408172"/>
    <lineage>
        <taxon>unclassified sequences</taxon>
        <taxon>metagenomes</taxon>
        <taxon>ecological metagenomes</taxon>
    </lineage>
</organism>
<dbReference type="SUPFAM" id="SSF53649">
    <property type="entry name" value="Alkaline phosphatase-like"/>
    <property type="match status" value="1"/>
</dbReference>
<reference evidence="1" key="1">
    <citation type="submission" date="2018-05" db="EMBL/GenBank/DDBJ databases">
        <authorList>
            <person name="Lanie J.A."/>
            <person name="Ng W.-L."/>
            <person name="Kazmierczak K.M."/>
            <person name="Andrzejewski T.M."/>
            <person name="Davidsen T.M."/>
            <person name="Wayne K.J."/>
            <person name="Tettelin H."/>
            <person name="Glass J.I."/>
            <person name="Rusch D."/>
            <person name="Podicherti R."/>
            <person name="Tsui H.-C.T."/>
            <person name="Winkler M.E."/>
        </authorList>
    </citation>
    <scope>NUCLEOTIDE SEQUENCE</scope>
</reference>
<dbReference type="PANTHER" id="PTHR10151:SF120">
    <property type="entry name" value="BIS(5'-ADENOSYL)-TRIPHOSPHATASE"/>
    <property type="match status" value="1"/>
</dbReference>
<dbReference type="Pfam" id="PF01663">
    <property type="entry name" value="Phosphodiest"/>
    <property type="match status" value="1"/>
</dbReference>
<dbReference type="EMBL" id="UINC01022556">
    <property type="protein sequence ID" value="SVA92421.1"/>
    <property type="molecule type" value="Genomic_DNA"/>
</dbReference>
<dbReference type="AlphaFoldDB" id="A0A381ZU09"/>
<evidence type="ECO:0000313" key="1">
    <source>
        <dbReference type="EMBL" id="SVA92421.1"/>
    </source>
</evidence>
<name>A0A381ZU09_9ZZZZ</name>
<dbReference type="InterPro" id="IPR002591">
    <property type="entry name" value="Phosphodiest/P_Trfase"/>
</dbReference>
<sequence length="358" mass="40242">MLTGMSPAESGFFTAIGHNPEQSPYSGLKPLLSVLHGLEKLSTSALWGKVLRRILRQSMRRKGHGFGPYYIPLRLLDKFCLTEDYYDHRDPRAFAVPSLLSLVAEDGFRTHYDSFTALGMFNTKSDEERLDLAVKAAVCPTTKLFLVYQSAPDSFGHELGPDHAGMRTVLSRVDDQIRRFHEDFLARRPDARFMIIGDHGMSQVHERVDAGAEVVRIANELGLRVGRDFFFFLDSTMLRVWFETPDARSKLAPAIFESHVLASRGRVLTSQLAESLHVPVADRTYGDLIWWADRGVLVWPDFFHSPDAHISGMHGYDPSHADSHGTCIAFGPGISARQVETLELRGVFEVARELLIDE</sequence>
<accession>A0A381ZU09</accession>